<dbReference type="Proteomes" id="UP000790347">
    <property type="component" value="Unassembled WGS sequence"/>
</dbReference>
<dbReference type="GO" id="GO:0007426">
    <property type="term" value="P:tracheal outgrowth, open tracheal system"/>
    <property type="evidence" value="ECO:0007669"/>
    <property type="project" value="UniProtKB-ARBA"/>
</dbReference>
<accession>A0A922L009</accession>
<keyword evidence="2" id="KW-0547">Nucleotide-binding</keyword>
<comment type="caution">
    <text evidence="8">The sequence shown here is derived from an EMBL/GenBank/DDBJ whole genome shotgun (WGS) entry which is preliminary data.</text>
</comment>
<proteinExistence type="predicted"/>
<dbReference type="GO" id="GO:0006911">
    <property type="term" value="P:phagocytosis, engulfment"/>
    <property type="evidence" value="ECO:0007669"/>
    <property type="project" value="UniProtKB-ARBA"/>
</dbReference>
<feature type="transmembrane region" description="Helical" evidence="7">
    <location>
        <begin position="35"/>
        <end position="57"/>
    </location>
</feature>
<dbReference type="SMART" id="SM00175">
    <property type="entry name" value="RAB"/>
    <property type="match status" value="1"/>
</dbReference>
<dbReference type="GO" id="GO:0005525">
    <property type="term" value="F:GTP binding"/>
    <property type="evidence" value="ECO:0007669"/>
    <property type="project" value="UniProtKB-KW"/>
</dbReference>
<dbReference type="GO" id="GO:0046843">
    <property type="term" value="P:dorsal appendage formation"/>
    <property type="evidence" value="ECO:0007669"/>
    <property type="project" value="UniProtKB-ARBA"/>
</dbReference>
<dbReference type="GO" id="GO:0007254">
    <property type="term" value="P:JNK cascade"/>
    <property type="evidence" value="ECO:0007669"/>
    <property type="project" value="UniProtKB-ARBA"/>
</dbReference>
<reference evidence="8" key="2">
    <citation type="journal article" date="2022" name="Res Sq">
        <title>Comparative Genomics Reveals Insights into the Divergent Evolution of Astigmatic Mites and Household Pest Adaptations.</title>
        <authorList>
            <person name="Xiong Q."/>
            <person name="Wan A.T.-Y."/>
            <person name="Liu X.-Y."/>
            <person name="Fung C.S.-H."/>
            <person name="Xiao X."/>
            <person name="Malainual N."/>
            <person name="Hou J."/>
            <person name="Wang L."/>
            <person name="Wang M."/>
            <person name="Yang K."/>
            <person name="Cui Y."/>
            <person name="Leung E."/>
            <person name="Nong W."/>
            <person name="Shin S.-K."/>
            <person name="Au S."/>
            <person name="Jeong K.Y."/>
            <person name="Chew F.T."/>
            <person name="Hui J."/>
            <person name="Leung T.F."/>
            <person name="Tungtrongchitr A."/>
            <person name="Zhong N."/>
            <person name="Liu Z."/>
            <person name="Tsui S."/>
        </authorList>
    </citation>
    <scope>NUCLEOTIDE SEQUENCE</scope>
    <source>
        <strain evidence="8">Derf</strain>
        <tissue evidence="8">Whole organism</tissue>
    </source>
</reference>
<dbReference type="NCBIfam" id="TIGR00231">
    <property type="entry name" value="small_GTP"/>
    <property type="match status" value="1"/>
</dbReference>
<dbReference type="SUPFAM" id="SSF52540">
    <property type="entry name" value="P-loop containing nucleoside triphosphate hydrolases"/>
    <property type="match status" value="1"/>
</dbReference>
<dbReference type="FunFam" id="3.40.50.300:FF:000088">
    <property type="entry name" value="Ras-related C3 botulinum toxin substrate 1"/>
    <property type="match status" value="1"/>
</dbReference>
<dbReference type="PROSITE" id="PS51421">
    <property type="entry name" value="RAS"/>
    <property type="match status" value="1"/>
</dbReference>
<dbReference type="AlphaFoldDB" id="A0A922L009"/>
<dbReference type="InterPro" id="IPR005225">
    <property type="entry name" value="Small_GTP-bd"/>
</dbReference>
<dbReference type="Gene3D" id="3.40.50.300">
    <property type="entry name" value="P-loop containing nucleotide triphosphate hydrolases"/>
    <property type="match status" value="1"/>
</dbReference>
<evidence type="ECO:0000313" key="9">
    <source>
        <dbReference type="Proteomes" id="UP000790347"/>
    </source>
</evidence>
<keyword evidence="3" id="KW-0581">Phagocytosis</keyword>
<keyword evidence="7" id="KW-0472">Membrane</keyword>
<dbReference type="GO" id="GO:0050770">
    <property type="term" value="P:regulation of axonogenesis"/>
    <property type="evidence" value="ECO:0007669"/>
    <property type="project" value="UniProtKB-ARBA"/>
</dbReference>
<protein>
    <submittedName>
        <fullName evidence="8">Rho GTPase protein rac1</fullName>
    </submittedName>
</protein>
<dbReference type="InterPro" id="IPR003578">
    <property type="entry name" value="Small_GTPase_Rho"/>
</dbReference>
<dbReference type="PANTHER" id="PTHR24072">
    <property type="entry name" value="RHO FAMILY GTPASE"/>
    <property type="match status" value="1"/>
</dbReference>
<organism evidence="8 9">
    <name type="scientific">Dermatophagoides farinae</name>
    <name type="common">American house dust mite</name>
    <dbReference type="NCBI Taxonomy" id="6954"/>
    <lineage>
        <taxon>Eukaryota</taxon>
        <taxon>Metazoa</taxon>
        <taxon>Ecdysozoa</taxon>
        <taxon>Arthropoda</taxon>
        <taxon>Chelicerata</taxon>
        <taxon>Arachnida</taxon>
        <taxon>Acari</taxon>
        <taxon>Acariformes</taxon>
        <taxon>Sarcoptiformes</taxon>
        <taxon>Astigmata</taxon>
        <taxon>Psoroptidia</taxon>
        <taxon>Analgoidea</taxon>
        <taxon>Pyroglyphidae</taxon>
        <taxon>Dermatophagoidinae</taxon>
        <taxon>Dermatophagoides</taxon>
    </lineage>
</organism>
<evidence type="ECO:0000313" key="8">
    <source>
        <dbReference type="EMBL" id="KAH9501466.1"/>
    </source>
</evidence>
<dbReference type="SMART" id="SM00174">
    <property type="entry name" value="RHO"/>
    <property type="match status" value="1"/>
</dbReference>
<dbReference type="InterPro" id="IPR027417">
    <property type="entry name" value="P-loop_NTPase"/>
</dbReference>
<dbReference type="GO" id="GO:0007264">
    <property type="term" value="P:small GTPase-mediated signal transduction"/>
    <property type="evidence" value="ECO:0007669"/>
    <property type="project" value="InterPro"/>
</dbReference>
<dbReference type="GO" id="GO:0030032">
    <property type="term" value="P:lamellipodium assembly"/>
    <property type="evidence" value="ECO:0007669"/>
    <property type="project" value="UniProtKB-ARBA"/>
</dbReference>
<keyword evidence="5" id="KW-0449">Lipoprotein</keyword>
<evidence type="ECO:0000256" key="3">
    <source>
        <dbReference type="ARBA" id="ARBA00022907"/>
    </source>
</evidence>
<keyword evidence="6" id="KW-0636">Prenylation</keyword>
<evidence type="ECO:0000256" key="4">
    <source>
        <dbReference type="ARBA" id="ARBA00023134"/>
    </source>
</evidence>
<dbReference type="GO" id="GO:0019901">
    <property type="term" value="F:protein kinase binding"/>
    <property type="evidence" value="ECO:0007669"/>
    <property type="project" value="UniProtKB-ARBA"/>
</dbReference>
<dbReference type="PROSITE" id="PS51420">
    <property type="entry name" value="RHO"/>
    <property type="match status" value="1"/>
</dbReference>
<evidence type="ECO:0000256" key="5">
    <source>
        <dbReference type="ARBA" id="ARBA00023288"/>
    </source>
</evidence>
<keyword evidence="7" id="KW-1133">Transmembrane helix</keyword>
<evidence type="ECO:0000256" key="7">
    <source>
        <dbReference type="SAM" id="Phobius"/>
    </source>
</evidence>
<dbReference type="GO" id="GO:0051017">
    <property type="term" value="P:actin filament bundle assembly"/>
    <property type="evidence" value="ECO:0007669"/>
    <property type="project" value="UniProtKB-ARBA"/>
</dbReference>
<evidence type="ECO:0000256" key="1">
    <source>
        <dbReference type="ARBA" id="ARBA00022481"/>
    </source>
</evidence>
<dbReference type="GO" id="GO:0090303">
    <property type="term" value="P:positive regulation of wound healing"/>
    <property type="evidence" value="ECO:0007669"/>
    <property type="project" value="UniProtKB-ARBA"/>
</dbReference>
<evidence type="ECO:0000256" key="6">
    <source>
        <dbReference type="ARBA" id="ARBA00023289"/>
    </source>
</evidence>
<keyword evidence="4" id="KW-0342">GTP-binding</keyword>
<evidence type="ECO:0000256" key="2">
    <source>
        <dbReference type="ARBA" id="ARBA00022741"/>
    </source>
</evidence>
<dbReference type="Pfam" id="PF00071">
    <property type="entry name" value="Ras"/>
    <property type="match status" value="1"/>
</dbReference>
<reference evidence="8" key="1">
    <citation type="submission" date="2013-05" db="EMBL/GenBank/DDBJ databases">
        <authorList>
            <person name="Yim A.K.Y."/>
            <person name="Chan T.F."/>
            <person name="Ji K.M."/>
            <person name="Liu X.Y."/>
            <person name="Zhou J.W."/>
            <person name="Li R.Q."/>
            <person name="Yang K.Y."/>
            <person name="Li J."/>
            <person name="Li M."/>
            <person name="Law P.T.W."/>
            <person name="Wu Y.L."/>
            <person name="Cai Z.L."/>
            <person name="Qin H."/>
            <person name="Bao Y."/>
            <person name="Leung R.K.K."/>
            <person name="Ng P.K.S."/>
            <person name="Zou J."/>
            <person name="Zhong X.J."/>
            <person name="Ran P.X."/>
            <person name="Zhong N.S."/>
            <person name="Liu Z.G."/>
            <person name="Tsui S.K.W."/>
        </authorList>
    </citation>
    <scope>NUCLEOTIDE SEQUENCE</scope>
    <source>
        <strain evidence="8">Derf</strain>
        <tissue evidence="8">Whole organism</tissue>
    </source>
</reference>
<dbReference type="GO" id="GO:0035011">
    <property type="term" value="P:melanotic encapsulation of foreign target"/>
    <property type="evidence" value="ECO:0007669"/>
    <property type="project" value="UniProtKB-ARBA"/>
</dbReference>
<dbReference type="SMART" id="SM00173">
    <property type="entry name" value="RAS"/>
    <property type="match status" value="1"/>
</dbReference>
<dbReference type="InterPro" id="IPR001806">
    <property type="entry name" value="Small_GTPase"/>
</dbReference>
<keyword evidence="7" id="KW-0812">Transmembrane</keyword>
<dbReference type="GO" id="GO:0003924">
    <property type="term" value="F:GTPase activity"/>
    <property type="evidence" value="ECO:0007669"/>
    <property type="project" value="InterPro"/>
</dbReference>
<dbReference type="GO" id="GO:0007520">
    <property type="term" value="P:myoblast fusion"/>
    <property type="evidence" value="ECO:0007669"/>
    <property type="project" value="UniProtKB-ARBA"/>
</dbReference>
<keyword evidence="9" id="KW-1185">Reference proteome</keyword>
<name>A0A922L009_DERFA</name>
<keyword evidence="1" id="KW-0488">Methylation</keyword>
<gene>
    <name evidence="8" type="primary">RAC1_2</name>
    <name evidence="8" type="ORF">DERF_012311</name>
</gene>
<dbReference type="PROSITE" id="PS51419">
    <property type="entry name" value="RAB"/>
    <property type="match status" value="1"/>
</dbReference>
<dbReference type="GO" id="GO:0008078">
    <property type="term" value="P:mesodermal cell migration"/>
    <property type="evidence" value="ECO:0007669"/>
    <property type="project" value="UniProtKB-ARBA"/>
</dbReference>
<dbReference type="GO" id="GO:1903391">
    <property type="term" value="P:regulation of adherens junction organization"/>
    <property type="evidence" value="ECO:0007669"/>
    <property type="project" value="UniProtKB-ARBA"/>
</dbReference>
<dbReference type="GO" id="GO:0035099">
    <property type="term" value="P:hemocyte migration"/>
    <property type="evidence" value="ECO:0007669"/>
    <property type="project" value="UniProtKB-ARBA"/>
</dbReference>
<sequence>MITNTTCQIQVISITNLDCCRINYCRRRRVRHRCLFVYLLLCFKWCVGGICCIMQAIKCVVVGDGAVGKTCLLISYTTNAFPRFDNYSANILVDGKPINLGLWDTAGQEDYDRLRPLSYPQTDVFLICFSLVNTASFENVRAKWYPEISHHCPNTPIILVGTKYDLREDPVQIEKLKERKQAPISYAQGLALAKEIGAIKYQECSALTQRGLKSVFDEAIRAVLCPRPKQKSRKACTIL</sequence>
<dbReference type="EMBL" id="ASGP02000006">
    <property type="protein sequence ID" value="KAH9501466.1"/>
    <property type="molecule type" value="Genomic_DNA"/>
</dbReference>
<dbReference type="PRINTS" id="PR00449">
    <property type="entry name" value="RASTRNSFRMNG"/>
</dbReference>